<comment type="caution">
    <text evidence="1">The sequence shown here is derived from an EMBL/GenBank/DDBJ whole genome shotgun (WGS) entry which is preliminary data.</text>
</comment>
<reference evidence="1 2" key="1">
    <citation type="submission" date="2019-07" db="EMBL/GenBank/DDBJ databases">
        <title>Genome sequence of Weissella cibaria GK1.</title>
        <authorList>
            <person name="Choi H.-J."/>
        </authorList>
    </citation>
    <scope>NUCLEOTIDE SEQUENCE [LARGE SCALE GENOMIC DNA]</scope>
    <source>
        <strain evidence="1 2">GK1</strain>
    </source>
</reference>
<dbReference type="RefSeq" id="WP_145463954.1">
    <property type="nucleotide sequence ID" value="NZ_VNHC01000002.1"/>
</dbReference>
<gene>
    <name evidence="1" type="ORF">FO435_06210</name>
</gene>
<dbReference type="EMBL" id="VNHC01000002">
    <property type="protein sequence ID" value="TVV27504.1"/>
    <property type="molecule type" value="Genomic_DNA"/>
</dbReference>
<evidence type="ECO:0000313" key="1">
    <source>
        <dbReference type="EMBL" id="TVV27504.1"/>
    </source>
</evidence>
<dbReference type="Proteomes" id="UP000320012">
    <property type="component" value="Unassembled WGS sequence"/>
</dbReference>
<dbReference type="AlphaFoldDB" id="A0A9Q8JHI3"/>
<proteinExistence type="predicted"/>
<sequence length="133" mass="15582">MEGTRLDELDDEVLQRAERFFRNDYQDRGMVKWQGYFLSDHTEDVGKYTEQRNTDRHRQDESEMPIEVISEKLLLAYDKRQPVTIQLRNHTETGLSSPFYYGRVAGVVGDDLRLEGVNINLPMSDILWIEIAS</sequence>
<organism evidence="1 2">
    <name type="scientific">Weissella cibaria</name>
    <dbReference type="NCBI Taxonomy" id="137591"/>
    <lineage>
        <taxon>Bacteria</taxon>
        <taxon>Bacillati</taxon>
        <taxon>Bacillota</taxon>
        <taxon>Bacilli</taxon>
        <taxon>Lactobacillales</taxon>
        <taxon>Lactobacillaceae</taxon>
        <taxon>Weissella</taxon>
    </lineage>
</organism>
<name>A0A9Q8JHI3_9LACO</name>
<protein>
    <recommendedName>
        <fullName evidence="3">DNA-directed RNA polymerase beta subunit</fullName>
    </recommendedName>
</protein>
<accession>A0A9Q8JHI3</accession>
<evidence type="ECO:0000313" key="2">
    <source>
        <dbReference type="Proteomes" id="UP000320012"/>
    </source>
</evidence>
<evidence type="ECO:0008006" key="3">
    <source>
        <dbReference type="Google" id="ProtNLM"/>
    </source>
</evidence>